<reference evidence="11 12" key="1">
    <citation type="submission" date="2019-01" db="EMBL/GenBank/DDBJ databases">
        <title>Whole genome sequence of Lactococcus lactis isolated from cow milk.</title>
        <authorList>
            <person name="Sundararaman A."/>
            <person name="Tamang J.-P."/>
            <person name="Halami P."/>
        </authorList>
    </citation>
    <scope>NUCLEOTIDE SEQUENCE [LARGE SCALE GENOMIC DNA]</scope>
    <source>
        <strain evidence="11 12">C2D</strain>
    </source>
</reference>
<dbReference type="EC" id="1.5.1.24" evidence="6"/>
<evidence type="ECO:0000256" key="6">
    <source>
        <dbReference type="ARBA" id="ARBA00066972"/>
    </source>
</evidence>
<accession>A0A3S3L6M6</accession>
<dbReference type="AlphaFoldDB" id="A0A3S3L6M6"/>
<dbReference type="SMART" id="SM01002">
    <property type="entry name" value="AlaDh_PNT_C"/>
    <property type="match status" value="1"/>
</dbReference>
<evidence type="ECO:0000256" key="2">
    <source>
        <dbReference type="ARBA" id="ARBA00022857"/>
    </source>
</evidence>
<comment type="similarity">
    <text evidence="5">Belongs to the AlaDH/PNT family. CEOS subfamily.</text>
</comment>
<dbReference type="GO" id="GO:0000286">
    <property type="term" value="F:alanine dehydrogenase activity"/>
    <property type="evidence" value="ECO:0007669"/>
    <property type="project" value="TreeGrafter"/>
</dbReference>
<dbReference type="PANTHER" id="PTHR42795:SF1">
    <property type="entry name" value="ALANINE DEHYDROGENASE"/>
    <property type="match status" value="1"/>
</dbReference>
<gene>
    <name evidence="11" type="ORF">EO246_12385</name>
</gene>
<keyword evidence="2" id="KW-0521">NADP</keyword>
<evidence type="ECO:0000256" key="4">
    <source>
        <dbReference type="ARBA" id="ARBA00051343"/>
    </source>
</evidence>
<name>A0A3S3L6M6_9LACT</name>
<dbReference type="Pfam" id="PF01262">
    <property type="entry name" value="AlaDh_PNT_C"/>
    <property type="match status" value="1"/>
</dbReference>
<dbReference type="InterPro" id="IPR007698">
    <property type="entry name" value="AlaDH/PNT_NAD(H)-bd"/>
</dbReference>
<comment type="subunit">
    <text evidence="1">Homotetramer.</text>
</comment>
<dbReference type="RefSeq" id="WP_128268151.1">
    <property type="nucleotide sequence ID" value="NZ_JACCJA010000037.1"/>
</dbReference>
<dbReference type="GO" id="GO:0047126">
    <property type="term" value="F:N5-(carboxyethyl)ornithine synthase activity"/>
    <property type="evidence" value="ECO:0007669"/>
    <property type="project" value="UniProtKB-EC"/>
</dbReference>
<dbReference type="GO" id="GO:0005886">
    <property type="term" value="C:plasma membrane"/>
    <property type="evidence" value="ECO:0007669"/>
    <property type="project" value="TreeGrafter"/>
</dbReference>
<evidence type="ECO:0000313" key="11">
    <source>
        <dbReference type="EMBL" id="RWR43910.1"/>
    </source>
</evidence>
<dbReference type="InterPro" id="IPR036291">
    <property type="entry name" value="NAD(P)-bd_dom_sf"/>
</dbReference>
<feature type="domain" description="Alanine dehydrogenase/pyridine nucleotide transhydrogenase NAD(H)-binding" evidence="9">
    <location>
        <begin position="143"/>
        <end position="272"/>
    </location>
</feature>
<evidence type="ECO:0000259" key="9">
    <source>
        <dbReference type="SMART" id="SM01002"/>
    </source>
</evidence>
<dbReference type="InterPro" id="IPR046951">
    <property type="entry name" value="CEOS"/>
</dbReference>
<evidence type="ECO:0000256" key="1">
    <source>
        <dbReference type="ARBA" id="ARBA00011881"/>
    </source>
</evidence>
<evidence type="ECO:0000256" key="3">
    <source>
        <dbReference type="ARBA" id="ARBA00023002"/>
    </source>
</evidence>
<dbReference type="CDD" id="cd12181">
    <property type="entry name" value="ceo_syn"/>
    <property type="match status" value="1"/>
</dbReference>
<protein>
    <recommendedName>
        <fullName evidence="7">N(5)-(carboxyethyl)ornithine synthase</fullName>
        <ecNumber evidence="6">1.5.1.24</ecNumber>
    </recommendedName>
    <alternativeName>
        <fullName evidence="8">N(5)-(L-1-carboxyethyl)-L-ornithine:NADP(+) oxidoreductase</fullName>
    </alternativeName>
</protein>
<evidence type="ECO:0000259" key="10">
    <source>
        <dbReference type="SMART" id="SM01003"/>
    </source>
</evidence>
<evidence type="ECO:0000256" key="5">
    <source>
        <dbReference type="ARBA" id="ARBA00061152"/>
    </source>
</evidence>
<dbReference type="SUPFAM" id="SSF52283">
    <property type="entry name" value="Formate/glycerate dehydrogenase catalytic domain-like"/>
    <property type="match status" value="1"/>
</dbReference>
<dbReference type="EMBL" id="SAXH01000037">
    <property type="protein sequence ID" value="RWR43910.1"/>
    <property type="molecule type" value="Genomic_DNA"/>
</dbReference>
<dbReference type="FunFam" id="3.40.50.720:FF:000488">
    <property type="entry name" value="N5-(Carboxyethyl)ornithine synthase"/>
    <property type="match status" value="1"/>
</dbReference>
<sequence>MKIGLVKANFPGERRVPLLPKDIKDFKNEILVEEGFGKFLDIDDQDYIDKGCHILSRAEVFAESEAIFSLKLIQPTDYSHLREGQMIIGWTHPFGSGQSFMKEQALPKKLIVVDLDSNSPCIYYENEIFESGIPKGLLYKNSFYAGYAGVIDALLQYGFIPTEETKIAILGSGNVAQGAFSSISKYSSNIRMYYRKTMSIFKENYTKYDIIINGIEIGKEDNPILNLSEQKSLKKGTLIIDVAADAGNTIEGTHFTTMDAPIYENDGKYYYVVPNTPSLIYRNVSQDLSKILSENIFRKDCSRFIEKVKPLNK</sequence>
<dbReference type="SUPFAM" id="SSF51735">
    <property type="entry name" value="NAD(P)-binding Rossmann-fold domains"/>
    <property type="match status" value="1"/>
</dbReference>
<feature type="domain" description="Alanine dehydrogenase/pyridine nucleotide transhydrogenase N-terminal" evidence="10">
    <location>
        <begin position="4"/>
        <end position="122"/>
    </location>
</feature>
<comment type="catalytic activity">
    <reaction evidence="4">
        <text>N(5)-[1(S)-1-carboxyethyl]-L-ornithine + NADP(+) + H2O = L-ornithine + pyruvate + NADPH + H(+)</text>
        <dbReference type="Rhea" id="RHEA:18661"/>
        <dbReference type="ChEBI" id="CHEBI:15361"/>
        <dbReference type="ChEBI" id="CHEBI:15377"/>
        <dbReference type="ChEBI" id="CHEBI:15378"/>
        <dbReference type="ChEBI" id="CHEBI:46911"/>
        <dbReference type="ChEBI" id="CHEBI:57783"/>
        <dbReference type="ChEBI" id="CHEBI:57889"/>
        <dbReference type="ChEBI" id="CHEBI:58349"/>
        <dbReference type="EC" id="1.5.1.24"/>
    </reaction>
</comment>
<dbReference type="Gene3D" id="3.40.50.720">
    <property type="entry name" value="NAD(P)-binding Rossmann-like Domain"/>
    <property type="match status" value="2"/>
</dbReference>
<evidence type="ECO:0000313" key="12">
    <source>
        <dbReference type="Proteomes" id="UP000285859"/>
    </source>
</evidence>
<dbReference type="FunFam" id="3.40.50.720:FF:000489">
    <property type="entry name" value="N(5)-(Carboxyethyl)ornithine synthase"/>
    <property type="match status" value="1"/>
</dbReference>
<proteinExistence type="inferred from homology"/>
<dbReference type="GO" id="GO:0006591">
    <property type="term" value="P:ornithine metabolic process"/>
    <property type="evidence" value="ECO:0007669"/>
    <property type="project" value="UniProtKB-ARBA"/>
</dbReference>
<comment type="caution">
    <text evidence="11">The sequence shown here is derived from an EMBL/GenBank/DDBJ whole genome shotgun (WGS) entry which is preliminary data.</text>
</comment>
<dbReference type="PANTHER" id="PTHR42795">
    <property type="entry name" value="ALANINE DEHYDROGENASE"/>
    <property type="match status" value="1"/>
</dbReference>
<dbReference type="Pfam" id="PF05222">
    <property type="entry name" value="AlaDh_PNT_N"/>
    <property type="match status" value="1"/>
</dbReference>
<dbReference type="Proteomes" id="UP000285859">
    <property type="component" value="Unassembled WGS sequence"/>
</dbReference>
<evidence type="ECO:0000256" key="8">
    <source>
        <dbReference type="ARBA" id="ARBA00076778"/>
    </source>
</evidence>
<keyword evidence="3" id="KW-0560">Oxidoreductase</keyword>
<dbReference type="SMART" id="SM01003">
    <property type="entry name" value="AlaDh_PNT_N"/>
    <property type="match status" value="1"/>
</dbReference>
<dbReference type="InterPro" id="IPR007886">
    <property type="entry name" value="AlaDH/PNT_N"/>
</dbReference>
<dbReference type="GO" id="GO:0006524">
    <property type="term" value="P:alanine catabolic process"/>
    <property type="evidence" value="ECO:0007669"/>
    <property type="project" value="TreeGrafter"/>
</dbReference>
<organism evidence="11 12">
    <name type="scientific">Lactococcus lactis</name>
    <dbReference type="NCBI Taxonomy" id="1358"/>
    <lineage>
        <taxon>Bacteria</taxon>
        <taxon>Bacillati</taxon>
        <taxon>Bacillota</taxon>
        <taxon>Bacilli</taxon>
        <taxon>Lactobacillales</taxon>
        <taxon>Streptococcaceae</taxon>
        <taxon>Lactococcus</taxon>
    </lineage>
</organism>
<evidence type="ECO:0000256" key="7">
    <source>
        <dbReference type="ARBA" id="ARBA00072765"/>
    </source>
</evidence>